<dbReference type="GO" id="GO:0006355">
    <property type="term" value="P:regulation of DNA-templated transcription"/>
    <property type="evidence" value="ECO:0007669"/>
    <property type="project" value="InterPro"/>
</dbReference>
<organism evidence="2 3">
    <name type="scientific">Cohnella pontilimi</name>
    <dbReference type="NCBI Taxonomy" id="2564100"/>
    <lineage>
        <taxon>Bacteria</taxon>
        <taxon>Bacillati</taxon>
        <taxon>Bacillota</taxon>
        <taxon>Bacilli</taxon>
        <taxon>Bacillales</taxon>
        <taxon>Paenibacillaceae</taxon>
        <taxon>Cohnella</taxon>
    </lineage>
</organism>
<proteinExistence type="predicted"/>
<dbReference type="InterPro" id="IPR036388">
    <property type="entry name" value="WH-like_DNA-bd_sf"/>
</dbReference>
<dbReference type="Pfam" id="PF09339">
    <property type="entry name" value="HTH_IclR"/>
    <property type="match status" value="1"/>
</dbReference>
<accession>A0A4U0FF00</accession>
<dbReference type="InterPro" id="IPR005471">
    <property type="entry name" value="Tscrpt_reg_IclR_N"/>
</dbReference>
<name>A0A4U0FF00_9BACL</name>
<reference evidence="2 3" key="1">
    <citation type="submission" date="2019-04" db="EMBL/GenBank/DDBJ databases">
        <title>Cohnella sp. nov., isolated from soil.</title>
        <authorList>
            <person name="Kim W."/>
        </authorList>
    </citation>
    <scope>NUCLEOTIDE SEQUENCE [LARGE SCALE GENOMIC DNA]</scope>
    <source>
        <strain evidence="2 3">CAU 1483</strain>
    </source>
</reference>
<dbReference type="EMBL" id="SUPK01000005">
    <property type="protein sequence ID" value="TJY41912.1"/>
    <property type="molecule type" value="Genomic_DNA"/>
</dbReference>
<dbReference type="Gene3D" id="1.10.10.10">
    <property type="entry name" value="Winged helix-like DNA-binding domain superfamily/Winged helix DNA-binding domain"/>
    <property type="match status" value="1"/>
</dbReference>
<gene>
    <name evidence="2" type="ORF">E5161_11970</name>
</gene>
<keyword evidence="2" id="KW-0238">DNA-binding</keyword>
<dbReference type="Gene3D" id="3.40.960.10">
    <property type="entry name" value="VSR Endonuclease"/>
    <property type="match status" value="1"/>
</dbReference>
<dbReference type="GO" id="GO:0003677">
    <property type="term" value="F:DNA binding"/>
    <property type="evidence" value="ECO:0007669"/>
    <property type="project" value="UniProtKB-KW"/>
</dbReference>
<sequence length="264" mass="30659">MPYSIFPIIMNPRQGREEHAVCSGIPGRRRFYFKEVAQMSKIFDEIFSRWLSQHLKTCKGERKRRLLNGLGYSEKLFLMLVWWPAVQSLANLHPEFEVRDFKDGTRFLDFAFFLKGLKICIEIDAYNTHCRDLDRKQFADHLTRQNHLVIDGWLVLRFSLDDIKENPRSCQQLLLQALGKWGLEQQESIEASNPIDLAILKLMRTHGAPLSPSKVARELGWHRATATAHLHSLLNKGYLLPAGSGQKRIKLYRLNPDYNRKNSG</sequence>
<comment type="caution">
    <text evidence="2">The sequence shown here is derived from an EMBL/GenBank/DDBJ whole genome shotgun (WGS) entry which is preliminary data.</text>
</comment>
<keyword evidence="3" id="KW-1185">Reference proteome</keyword>
<evidence type="ECO:0000313" key="2">
    <source>
        <dbReference type="EMBL" id="TJY41912.1"/>
    </source>
</evidence>
<dbReference type="Proteomes" id="UP000309673">
    <property type="component" value="Unassembled WGS sequence"/>
</dbReference>
<dbReference type="AlphaFoldDB" id="A0A4U0FF00"/>
<evidence type="ECO:0000259" key="1">
    <source>
        <dbReference type="Pfam" id="PF09339"/>
    </source>
</evidence>
<protein>
    <submittedName>
        <fullName evidence="2">DNA-binding response regulator</fullName>
    </submittedName>
</protein>
<evidence type="ECO:0000313" key="3">
    <source>
        <dbReference type="Proteomes" id="UP000309673"/>
    </source>
</evidence>
<dbReference type="OrthoDB" id="2677830at2"/>
<feature type="domain" description="HTH iclR-type" evidence="1">
    <location>
        <begin position="197"/>
        <end position="239"/>
    </location>
</feature>
<dbReference type="InterPro" id="IPR036390">
    <property type="entry name" value="WH_DNA-bd_sf"/>
</dbReference>
<dbReference type="SUPFAM" id="SSF46785">
    <property type="entry name" value="Winged helix' DNA-binding domain"/>
    <property type="match status" value="1"/>
</dbReference>